<dbReference type="Proteomes" id="UP000886611">
    <property type="component" value="Unassembled WGS sequence"/>
</dbReference>
<proteinExistence type="predicted"/>
<dbReference type="InterPro" id="IPR005302">
    <property type="entry name" value="MoCF_Sase_C"/>
</dbReference>
<dbReference type="PANTHER" id="PTHR14237">
    <property type="entry name" value="MOLYBDOPTERIN COFACTOR SULFURASE MOSC"/>
    <property type="match status" value="1"/>
</dbReference>
<dbReference type="Pfam" id="PF03473">
    <property type="entry name" value="MOSC"/>
    <property type="match status" value="1"/>
</dbReference>
<dbReference type="PANTHER" id="PTHR14237:SF19">
    <property type="entry name" value="MITOCHONDRIAL AMIDOXIME REDUCING COMPONENT 1"/>
    <property type="match status" value="1"/>
</dbReference>
<dbReference type="GO" id="GO:0042126">
    <property type="term" value="P:nitrate metabolic process"/>
    <property type="evidence" value="ECO:0007669"/>
    <property type="project" value="TreeGrafter"/>
</dbReference>
<dbReference type="InterPro" id="IPR005303">
    <property type="entry name" value="MOCOS_middle"/>
</dbReference>
<feature type="domain" description="MOSC" evidence="2">
    <location>
        <begin position="179"/>
        <end position="336"/>
    </location>
</feature>
<dbReference type="SUPFAM" id="SSF141673">
    <property type="entry name" value="MOSC N-terminal domain-like"/>
    <property type="match status" value="1"/>
</dbReference>
<name>A0A8X8BUV9_POLSE</name>
<dbReference type="Pfam" id="PF03476">
    <property type="entry name" value="MOSC_N"/>
    <property type="match status" value="1"/>
</dbReference>
<gene>
    <name evidence="3" type="primary">Marc2</name>
    <name evidence="3" type="ORF">GTO96_0010616</name>
</gene>
<protein>
    <submittedName>
        <fullName evidence="3">MARC2 protein</fullName>
    </submittedName>
</protein>
<evidence type="ECO:0000256" key="1">
    <source>
        <dbReference type="SAM" id="Phobius"/>
    </source>
</evidence>
<dbReference type="GO" id="GO:0008940">
    <property type="term" value="F:nitrate reductase activity"/>
    <property type="evidence" value="ECO:0007669"/>
    <property type="project" value="TreeGrafter"/>
</dbReference>
<feature type="transmembrane region" description="Helical" evidence="1">
    <location>
        <begin position="16"/>
        <end position="33"/>
    </location>
</feature>
<feature type="non-terminal residue" evidence="3">
    <location>
        <position position="338"/>
    </location>
</feature>
<keyword evidence="1" id="KW-1133">Transmembrane helix</keyword>
<comment type="caution">
    <text evidence="3">The sequence shown here is derived from an EMBL/GenBank/DDBJ whole genome shotgun (WGS) entry which is preliminary data.</text>
</comment>
<keyword evidence="1" id="KW-0472">Membrane</keyword>
<accession>A0A8X8BUV9</accession>
<dbReference type="GO" id="GO:0030170">
    <property type="term" value="F:pyridoxal phosphate binding"/>
    <property type="evidence" value="ECO:0007669"/>
    <property type="project" value="InterPro"/>
</dbReference>
<dbReference type="EMBL" id="JAATIS010000859">
    <property type="protein sequence ID" value="KAG2467367.1"/>
    <property type="molecule type" value="Genomic_DNA"/>
</dbReference>
<feature type="non-terminal residue" evidence="3">
    <location>
        <position position="1"/>
    </location>
</feature>
<dbReference type="PROSITE" id="PS51340">
    <property type="entry name" value="MOSC"/>
    <property type="match status" value="1"/>
</dbReference>
<dbReference type="GO" id="GO:0005743">
    <property type="term" value="C:mitochondrial inner membrane"/>
    <property type="evidence" value="ECO:0007669"/>
    <property type="project" value="TreeGrafter"/>
</dbReference>
<reference evidence="3 4" key="1">
    <citation type="journal article" date="2021" name="Cell">
        <title>Tracing the genetic footprints of vertebrate landing in non-teleost ray-finned fishes.</title>
        <authorList>
            <person name="Bi X."/>
            <person name="Wang K."/>
            <person name="Yang L."/>
            <person name="Pan H."/>
            <person name="Jiang H."/>
            <person name="Wei Q."/>
            <person name="Fang M."/>
            <person name="Yu H."/>
            <person name="Zhu C."/>
            <person name="Cai Y."/>
            <person name="He Y."/>
            <person name="Gan X."/>
            <person name="Zeng H."/>
            <person name="Yu D."/>
            <person name="Zhu Y."/>
            <person name="Jiang H."/>
            <person name="Qiu Q."/>
            <person name="Yang H."/>
            <person name="Zhang Y.E."/>
            <person name="Wang W."/>
            <person name="Zhu M."/>
            <person name="He S."/>
            <person name="Zhang G."/>
        </authorList>
    </citation>
    <scope>NUCLEOTIDE SEQUENCE [LARGE SCALE GENOMIC DNA]</scope>
    <source>
        <strain evidence="3">Bchr_013</strain>
    </source>
</reference>
<dbReference type="GO" id="GO:0030151">
    <property type="term" value="F:molybdenum ion binding"/>
    <property type="evidence" value="ECO:0007669"/>
    <property type="project" value="InterPro"/>
</dbReference>
<dbReference type="AlphaFoldDB" id="A0A8X8BUV9"/>
<keyword evidence="4" id="KW-1185">Reference proteome</keyword>
<evidence type="ECO:0000313" key="3">
    <source>
        <dbReference type="EMBL" id="KAG2467367.1"/>
    </source>
</evidence>
<keyword evidence="1" id="KW-0812">Transmembrane</keyword>
<dbReference type="GO" id="GO:0043546">
    <property type="term" value="F:molybdopterin cofactor binding"/>
    <property type="evidence" value="ECO:0007669"/>
    <property type="project" value="TreeGrafter"/>
</dbReference>
<sequence length="338" mass="37574">MLRHLFDSGALGGKNVFFAIGVGVGVIGVGVLLNRLVGRKRSRVVQVGTVSQLLVYPVKSCKGISVPKAACLEMGLKYGEMRDRQWLVIHEDGHMVTARQIPQLVLVSVSADDTCLCLNAQGMEELRVPFILSSSLPVKTCRATVELSFRVWGCDIQGRDCGDEPSQWLTRYANSETRLRLVQFEISMKPRSSKDTEKLFSPKDKVIYPDCSPILLLSEASVEDLNGRLEKKASMANFRPNIVVAGCEPFAEDSWDELQIGSTRLHRVMSCGRCILTTVDPETGIIDRKQPLETLKSYRQCDPAEQQIYKTSPKFGQYCSVDTTGVLQVGDPVYMITY</sequence>
<organism evidence="3 4">
    <name type="scientific">Polypterus senegalus</name>
    <name type="common">Senegal bichir</name>
    <dbReference type="NCBI Taxonomy" id="55291"/>
    <lineage>
        <taxon>Eukaryota</taxon>
        <taxon>Metazoa</taxon>
        <taxon>Chordata</taxon>
        <taxon>Craniata</taxon>
        <taxon>Vertebrata</taxon>
        <taxon>Euteleostomi</taxon>
        <taxon>Actinopterygii</taxon>
        <taxon>Polypteriformes</taxon>
        <taxon>Polypteridae</taxon>
        <taxon>Polypterus</taxon>
    </lineage>
</organism>
<dbReference type="InterPro" id="IPR011037">
    <property type="entry name" value="Pyrv_Knase-like_insert_dom_sf"/>
</dbReference>
<evidence type="ECO:0000313" key="4">
    <source>
        <dbReference type="Proteomes" id="UP000886611"/>
    </source>
</evidence>
<dbReference type="SUPFAM" id="SSF50800">
    <property type="entry name" value="PK beta-barrel domain-like"/>
    <property type="match status" value="1"/>
</dbReference>
<evidence type="ECO:0000259" key="2">
    <source>
        <dbReference type="PROSITE" id="PS51340"/>
    </source>
</evidence>